<comment type="caution">
    <text evidence="1">The sequence shown here is derived from an EMBL/GenBank/DDBJ whole genome shotgun (WGS) entry which is preliminary data.</text>
</comment>
<name>A0AA39L9Z8_SARSR</name>
<evidence type="ECO:0000313" key="2">
    <source>
        <dbReference type="Proteomes" id="UP001175261"/>
    </source>
</evidence>
<reference evidence="1" key="1">
    <citation type="submission" date="2022-10" db="EMBL/GenBank/DDBJ databases">
        <title>Determination and structural analysis of whole genome sequence of Sarocladium strictum F4-1.</title>
        <authorList>
            <person name="Hu L."/>
            <person name="Jiang Y."/>
        </authorList>
    </citation>
    <scope>NUCLEOTIDE SEQUENCE</scope>
    <source>
        <strain evidence="1">F4-1</strain>
    </source>
</reference>
<dbReference type="Proteomes" id="UP001175261">
    <property type="component" value="Unassembled WGS sequence"/>
</dbReference>
<dbReference type="AlphaFoldDB" id="A0AA39L9Z8"/>
<protein>
    <submittedName>
        <fullName evidence="1">Uncharacterized protein</fullName>
    </submittedName>
</protein>
<keyword evidence="2" id="KW-1185">Reference proteome</keyword>
<proteinExistence type="predicted"/>
<dbReference type="EMBL" id="JAPDFR010000002">
    <property type="protein sequence ID" value="KAK0389582.1"/>
    <property type="molecule type" value="Genomic_DNA"/>
</dbReference>
<accession>A0AA39L9Z8</accession>
<gene>
    <name evidence="1" type="ORF">NLU13_3157</name>
</gene>
<organism evidence="1 2">
    <name type="scientific">Sarocladium strictum</name>
    <name type="common">Black bundle disease fungus</name>
    <name type="synonym">Acremonium strictum</name>
    <dbReference type="NCBI Taxonomy" id="5046"/>
    <lineage>
        <taxon>Eukaryota</taxon>
        <taxon>Fungi</taxon>
        <taxon>Dikarya</taxon>
        <taxon>Ascomycota</taxon>
        <taxon>Pezizomycotina</taxon>
        <taxon>Sordariomycetes</taxon>
        <taxon>Hypocreomycetidae</taxon>
        <taxon>Hypocreales</taxon>
        <taxon>Sarocladiaceae</taxon>
        <taxon>Sarocladium</taxon>
    </lineage>
</organism>
<evidence type="ECO:0000313" key="1">
    <source>
        <dbReference type="EMBL" id="KAK0389582.1"/>
    </source>
</evidence>
<sequence>MSFSPDMVVTLIGYVRDVVHFVEAIKDAPREMTELNKRMKFLGMWLNGLRTTLEARRHQLSLFTSEQHQILTSIMNDLGKDVLTVNTLYNEWRGNKGPWGLEFRFSLAAKFWHELGPRKEELASLGSSIEKHREDLRDTLLLLGFHGINEIGDHIGGNGAASGLTPGPVLEGQPKPPPRSDYRIIFIDPYNEGRGIVAEALAKMMREWTLQAGGKWPVAIIHSAGFYLRSRGEIEHVVRDKLIIPKGASPMEWRNGGKSPNPWVLRAMFDPSMCRPRIRTKVEPEITKRKSRGVRKTIFRQYDYTIVFHRREYDNLLTLKRVLIQQEGQQIAPDHTGRIVHIGAPTLSGSTADVLDVDWNTSDAHKPRKWLEKVTEIRRVTQDILIRRTGWSIPDAVAE</sequence>